<feature type="signal peptide" evidence="1">
    <location>
        <begin position="1"/>
        <end position="16"/>
    </location>
</feature>
<sequence>MRSVVLCLVLVAAVAAAPPQREGAVYSKEAIKQAQSTFLIPKDAVIQKVQEGVELAAYESIPGNQKINLFEILGDQLPSEVINNLQSQIDHVGQQ</sequence>
<dbReference type="AlphaFoldDB" id="A0A8S4RPP7"/>
<keyword evidence="1" id="KW-0732">Signal</keyword>
<proteinExistence type="predicted"/>
<gene>
    <name evidence="2" type="primary">jg5267</name>
    <name evidence="2" type="ORF">PAEG_LOCUS15823</name>
</gene>
<accession>A0A8S4RPP7</accession>
<reference evidence="2" key="1">
    <citation type="submission" date="2022-03" db="EMBL/GenBank/DDBJ databases">
        <authorList>
            <person name="Lindestad O."/>
        </authorList>
    </citation>
    <scope>NUCLEOTIDE SEQUENCE</scope>
</reference>
<name>A0A8S4RPP7_9NEOP</name>
<keyword evidence="3" id="KW-1185">Reference proteome</keyword>
<protein>
    <submittedName>
        <fullName evidence="2">Jg5267 protein</fullName>
    </submittedName>
</protein>
<feature type="chain" id="PRO_5035881236" evidence="1">
    <location>
        <begin position="17"/>
        <end position="95"/>
    </location>
</feature>
<evidence type="ECO:0000256" key="1">
    <source>
        <dbReference type="SAM" id="SignalP"/>
    </source>
</evidence>
<dbReference type="EMBL" id="CAKXAJ010025391">
    <property type="protein sequence ID" value="CAH2238783.1"/>
    <property type="molecule type" value="Genomic_DNA"/>
</dbReference>
<comment type="caution">
    <text evidence="2">The sequence shown here is derived from an EMBL/GenBank/DDBJ whole genome shotgun (WGS) entry which is preliminary data.</text>
</comment>
<dbReference type="OrthoDB" id="8174403at2759"/>
<evidence type="ECO:0000313" key="2">
    <source>
        <dbReference type="EMBL" id="CAH2238783.1"/>
    </source>
</evidence>
<dbReference type="Proteomes" id="UP000838756">
    <property type="component" value="Unassembled WGS sequence"/>
</dbReference>
<evidence type="ECO:0000313" key="3">
    <source>
        <dbReference type="Proteomes" id="UP000838756"/>
    </source>
</evidence>
<organism evidence="2 3">
    <name type="scientific">Pararge aegeria aegeria</name>
    <dbReference type="NCBI Taxonomy" id="348720"/>
    <lineage>
        <taxon>Eukaryota</taxon>
        <taxon>Metazoa</taxon>
        <taxon>Ecdysozoa</taxon>
        <taxon>Arthropoda</taxon>
        <taxon>Hexapoda</taxon>
        <taxon>Insecta</taxon>
        <taxon>Pterygota</taxon>
        <taxon>Neoptera</taxon>
        <taxon>Endopterygota</taxon>
        <taxon>Lepidoptera</taxon>
        <taxon>Glossata</taxon>
        <taxon>Ditrysia</taxon>
        <taxon>Papilionoidea</taxon>
        <taxon>Nymphalidae</taxon>
        <taxon>Satyrinae</taxon>
        <taxon>Satyrini</taxon>
        <taxon>Parargina</taxon>
        <taxon>Pararge</taxon>
    </lineage>
</organism>